<feature type="transmembrane region" description="Helical" evidence="17">
    <location>
        <begin position="155"/>
        <end position="176"/>
    </location>
</feature>
<evidence type="ECO:0000256" key="13">
    <source>
        <dbReference type="ARBA" id="ARBA00023264"/>
    </source>
</evidence>
<dbReference type="InterPro" id="IPR048254">
    <property type="entry name" value="CDP_ALCOHOL_P_TRANSF_CS"/>
</dbReference>
<evidence type="ECO:0000313" key="19">
    <source>
        <dbReference type="Proteomes" id="UP000283993"/>
    </source>
</evidence>
<evidence type="ECO:0000256" key="9">
    <source>
        <dbReference type="ARBA" id="ARBA00022989"/>
    </source>
</evidence>
<keyword evidence="11 17" id="KW-0472">Membrane</keyword>
<dbReference type="InterPro" id="IPR043130">
    <property type="entry name" value="CDP-OH_PTrfase_TM_dom"/>
</dbReference>
<reference evidence="18 19" key="1">
    <citation type="submission" date="2013-10" db="EMBL/GenBank/DDBJ databases">
        <title>Salinisphaera orenii MK-B5 Genome Sequencing.</title>
        <authorList>
            <person name="Lai Q."/>
            <person name="Li C."/>
            <person name="Shao Z."/>
        </authorList>
    </citation>
    <scope>NUCLEOTIDE SEQUENCE [LARGE SCALE GENOMIC DNA]</scope>
    <source>
        <strain evidence="18 19">MK-B5</strain>
    </source>
</reference>
<evidence type="ECO:0000256" key="6">
    <source>
        <dbReference type="ARBA" id="ARBA00022516"/>
    </source>
</evidence>
<evidence type="ECO:0000256" key="2">
    <source>
        <dbReference type="ARBA" id="ARBA00005042"/>
    </source>
</evidence>
<dbReference type="PANTHER" id="PTHR14269:SF62">
    <property type="entry name" value="CDP-DIACYLGLYCEROL--GLYCEROL-3-PHOSPHATE 3-PHOSPHATIDYLTRANSFERASE 1, CHLOROPLASTIC"/>
    <property type="match status" value="1"/>
</dbReference>
<comment type="catalytic activity">
    <reaction evidence="14">
        <text>a CDP-1,2-diacyl-sn-glycerol + sn-glycerol 3-phosphate = a 1,2-diacyl-sn-glycero-3-phospho-(1'-sn-glycero-3'-phosphate) + CMP + H(+)</text>
        <dbReference type="Rhea" id="RHEA:12593"/>
        <dbReference type="ChEBI" id="CHEBI:15378"/>
        <dbReference type="ChEBI" id="CHEBI:57597"/>
        <dbReference type="ChEBI" id="CHEBI:58332"/>
        <dbReference type="ChEBI" id="CHEBI:60110"/>
        <dbReference type="ChEBI" id="CHEBI:60377"/>
        <dbReference type="EC" id="2.7.8.5"/>
    </reaction>
</comment>
<keyword evidence="9 17" id="KW-1133">Transmembrane helix</keyword>
<comment type="subcellular location">
    <subcellularLocation>
        <location evidence="1">Membrane</location>
        <topology evidence="1">Multi-pass membrane protein</topology>
    </subcellularLocation>
</comment>
<dbReference type="InterPro" id="IPR050324">
    <property type="entry name" value="CDP-alcohol_PTase-I"/>
</dbReference>
<evidence type="ECO:0000256" key="4">
    <source>
        <dbReference type="ARBA" id="ARBA00013170"/>
    </source>
</evidence>
<evidence type="ECO:0000256" key="10">
    <source>
        <dbReference type="ARBA" id="ARBA00023098"/>
    </source>
</evidence>
<evidence type="ECO:0000256" key="15">
    <source>
        <dbReference type="NCBIfam" id="TIGR00560"/>
    </source>
</evidence>
<keyword evidence="13" id="KW-1208">Phospholipid metabolism</keyword>
<dbReference type="InterPro" id="IPR000462">
    <property type="entry name" value="CDP-OH_P_trans"/>
</dbReference>
<dbReference type="Gene3D" id="1.20.120.1760">
    <property type="match status" value="1"/>
</dbReference>
<dbReference type="EMBL" id="AYKH01000001">
    <property type="protein sequence ID" value="ROO30293.1"/>
    <property type="molecule type" value="Genomic_DNA"/>
</dbReference>
<evidence type="ECO:0000256" key="1">
    <source>
        <dbReference type="ARBA" id="ARBA00004141"/>
    </source>
</evidence>
<evidence type="ECO:0000256" key="11">
    <source>
        <dbReference type="ARBA" id="ARBA00023136"/>
    </source>
</evidence>
<evidence type="ECO:0000256" key="17">
    <source>
        <dbReference type="SAM" id="Phobius"/>
    </source>
</evidence>
<proteinExistence type="inferred from homology"/>
<keyword evidence="7 16" id="KW-0808">Transferase</keyword>
<dbReference type="NCBIfam" id="TIGR00560">
    <property type="entry name" value="pgsA"/>
    <property type="match status" value="1"/>
</dbReference>
<evidence type="ECO:0000256" key="8">
    <source>
        <dbReference type="ARBA" id="ARBA00022692"/>
    </source>
</evidence>
<comment type="pathway">
    <text evidence="2">Phospholipid metabolism; phosphatidylglycerol biosynthesis; phosphatidylglycerol from CDP-diacylglycerol: step 1/2.</text>
</comment>
<comment type="similarity">
    <text evidence="3 16">Belongs to the CDP-alcohol phosphatidyltransferase class-I family.</text>
</comment>
<evidence type="ECO:0000313" key="18">
    <source>
        <dbReference type="EMBL" id="ROO30293.1"/>
    </source>
</evidence>
<protein>
    <recommendedName>
        <fullName evidence="5 15">CDP-diacylglycerol--glycerol-3-phosphate 3-phosphatidyltransferase</fullName>
        <ecNumber evidence="4 15">2.7.8.5</ecNumber>
    </recommendedName>
</protein>
<keyword evidence="12" id="KW-0594">Phospholipid biosynthesis</keyword>
<keyword evidence="6" id="KW-0444">Lipid biosynthesis</keyword>
<dbReference type="GO" id="GO:0016020">
    <property type="term" value="C:membrane"/>
    <property type="evidence" value="ECO:0007669"/>
    <property type="project" value="UniProtKB-SubCell"/>
</dbReference>
<sequence>MGPEETLLNLPIWLTLFRLVLIPFVVGLMFVPMSGFNIAAAILFGVALATDWLDGHLARRWNQTSAFGAFLDPVADKLIVCAVLVILVYRDPHYYVALPAAVTVGRELTVSALREWMAELGERGVVAVGSLGKYKTAIQMAAIFCMLFQLTEQGIVYGVGVVLLVISAALTLWSMIEYLRQAWPRLSMER</sequence>
<evidence type="ECO:0000256" key="16">
    <source>
        <dbReference type="RuleBase" id="RU003750"/>
    </source>
</evidence>
<accession>A0A423PXE3</accession>
<keyword evidence="8 17" id="KW-0812">Transmembrane</keyword>
<dbReference type="PROSITE" id="PS00379">
    <property type="entry name" value="CDP_ALCOHOL_P_TRANSF"/>
    <property type="match status" value="1"/>
</dbReference>
<dbReference type="PANTHER" id="PTHR14269">
    <property type="entry name" value="CDP-DIACYLGLYCEROL--GLYCEROL-3-PHOSPHATE 3-PHOSPHATIDYLTRANSFERASE-RELATED"/>
    <property type="match status" value="1"/>
</dbReference>
<gene>
    <name evidence="18" type="ORF">SAOR_00090</name>
</gene>
<comment type="caution">
    <text evidence="18">The sequence shown here is derived from an EMBL/GenBank/DDBJ whole genome shotgun (WGS) entry which is preliminary data.</text>
</comment>
<evidence type="ECO:0000256" key="3">
    <source>
        <dbReference type="ARBA" id="ARBA00010441"/>
    </source>
</evidence>
<keyword evidence="10" id="KW-0443">Lipid metabolism</keyword>
<evidence type="ECO:0000256" key="14">
    <source>
        <dbReference type="ARBA" id="ARBA00048586"/>
    </source>
</evidence>
<dbReference type="Pfam" id="PF01066">
    <property type="entry name" value="CDP-OH_P_transf"/>
    <property type="match status" value="1"/>
</dbReference>
<dbReference type="InterPro" id="IPR004570">
    <property type="entry name" value="Phosphatidylglycerol_P_synth"/>
</dbReference>
<dbReference type="GO" id="GO:0046474">
    <property type="term" value="P:glycerophospholipid biosynthetic process"/>
    <property type="evidence" value="ECO:0007669"/>
    <property type="project" value="TreeGrafter"/>
</dbReference>
<dbReference type="PIRSF" id="PIRSF000847">
    <property type="entry name" value="Phos_ph_gly_syn"/>
    <property type="match status" value="1"/>
</dbReference>
<dbReference type="EC" id="2.7.8.5" evidence="4 15"/>
<evidence type="ECO:0000256" key="5">
    <source>
        <dbReference type="ARBA" id="ARBA00014944"/>
    </source>
</evidence>
<evidence type="ECO:0000256" key="7">
    <source>
        <dbReference type="ARBA" id="ARBA00022679"/>
    </source>
</evidence>
<dbReference type="Proteomes" id="UP000283993">
    <property type="component" value="Unassembled WGS sequence"/>
</dbReference>
<evidence type="ECO:0000256" key="12">
    <source>
        <dbReference type="ARBA" id="ARBA00023209"/>
    </source>
</evidence>
<keyword evidence="19" id="KW-1185">Reference proteome</keyword>
<organism evidence="18 19">
    <name type="scientific">Salinisphaera orenii MK-B5</name>
    <dbReference type="NCBI Taxonomy" id="856730"/>
    <lineage>
        <taxon>Bacteria</taxon>
        <taxon>Pseudomonadati</taxon>
        <taxon>Pseudomonadota</taxon>
        <taxon>Gammaproteobacteria</taxon>
        <taxon>Salinisphaerales</taxon>
        <taxon>Salinisphaeraceae</taxon>
        <taxon>Salinisphaera</taxon>
    </lineage>
</organism>
<name>A0A423PXE3_9GAMM</name>
<dbReference type="AlphaFoldDB" id="A0A423PXE3"/>
<feature type="transmembrane region" description="Helical" evidence="17">
    <location>
        <begin position="65"/>
        <end position="89"/>
    </location>
</feature>
<dbReference type="GO" id="GO:0008444">
    <property type="term" value="F:CDP-diacylglycerol-glycerol-3-phosphate 3-phosphatidyltransferase activity"/>
    <property type="evidence" value="ECO:0007669"/>
    <property type="project" value="UniProtKB-UniRule"/>
</dbReference>